<keyword evidence="9" id="KW-1185">Reference proteome</keyword>
<evidence type="ECO:0000259" key="6">
    <source>
        <dbReference type="PROSITE" id="PS50089"/>
    </source>
</evidence>
<feature type="region of interest" description="Disordered" evidence="5">
    <location>
        <begin position="1279"/>
        <end position="1325"/>
    </location>
</feature>
<feature type="domain" description="B box-type" evidence="7">
    <location>
        <begin position="104"/>
        <end position="152"/>
    </location>
</feature>
<feature type="compositionally biased region" description="Polar residues" evidence="5">
    <location>
        <begin position="939"/>
        <end position="950"/>
    </location>
</feature>
<dbReference type="PROSITE" id="PS00518">
    <property type="entry name" value="ZF_RING_1"/>
    <property type="match status" value="1"/>
</dbReference>
<feature type="compositionally biased region" description="Low complexity" evidence="5">
    <location>
        <begin position="1709"/>
        <end position="1753"/>
    </location>
</feature>
<feature type="compositionally biased region" description="Low complexity" evidence="5">
    <location>
        <begin position="543"/>
        <end position="555"/>
    </location>
</feature>
<name>A0A812DBP9_ACAPH</name>
<feature type="compositionally biased region" description="Polar residues" evidence="5">
    <location>
        <begin position="1315"/>
        <end position="1325"/>
    </location>
</feature>
<feature type="region of interest" description="Disordered" evidence="5">
    <location>
        <begin position="890"/>
        <end position="987"/>
    </location>
</feature>
<feature type="region of interest" description="Disordered" evidence="5">
    <location>
        <begin position="590"/>
        <end position="634"/>
    </location>
</feature>
<keyword evidence="3" id="KW-0862">Zinc</keyword>
<feature type="compositionally biased region" description="Polar residues" evidence="5">
    <location>
        <begin position="1508"/>
        <end position="1531"/>
    </location>
</feature>
<feature type="region of interest" description="Disordered" evidence="5">
    <location>
        <begin position="1673"/>
        <end position="1895"/>
    </location>
</feature>
<feature type="compositionally biased region" description="Polar residues" evidence="5">
    <location>
        <begin position="706"/>
        <end position="718"/>
    </location>
</feature>
<feature type="domain" description="RING-type" evidence="6">
    <location>
        <begin position="18"/>
        <end position="69"/>
    </location>
</feature>
<dbReference type="OrthoDB" id="342730at2759"/>
<evidence type="ECO:0000256" key="5">
    <source>
        <dbReference type="SAM" id="MobiDB-lite"/>
    </source>
</evidence>
<dbReference type="SMART" id="SM00336">
    <property type="entry name" value="BBOX"/>
    <property type="match status" value="2"/>
</dbReference>
<sequence length="1895" mass="207719">MATNAKLMKEINEQFLICKICYEPYKNPKTLTCLHTFCSNCLQKHIDSEQERSTRYSLYGRYLYCPICRKKTEIPTGGIRRLLDNFLVSNLTDVVNRLKTSKIPPCEICHMVRTRSNEACSKCLECSKVLCKSCVKLHMNTKVTQNHSLFDLEGEKDIECKSHAGEIVRFYCEPCDECICVVCTFQEHRDHEICSFSEGSAKYKSSIESLVNQCKERLMNLRVRLGMIGKCESALKETRERIRDLAISYIAQVRQTEKQLLQRVDAMFGDDILDFLDNKSWLQENFDNLQNTCNLAEIVMKDKGVEILLLKKELQNKLGFLLEPDLPKVPDHLATNIKFIPGFVKLGHLSVTSGEDDSGETSTNSKDLFTMSQNSSNNRQLCTVYKNSHSQTDFISFSENSTTMNAHVNVESAAAQTAKVETVSRLTGTDTRHTRDKSTEIQRIDPKTRGTMTEYPDSRLQNPYNDRLQVSSKTFNPLVPLSTKSTETELKFLPKDEFSVEDISLLQRVKTYGFEVRSAPKPTTRSRKVQTDDTPPTPPPTPKTITINTISTNTPLPLPMPIMRTTAHETKSGSSSPVIDRRARRLSGDIVAIRQRFGDSKPLRRQESLKETPSSDSSESTPSSSSPGSPAVSLVSNGTAVSVQNGPLLQRPQRISIKHAHVQTSQVEMVSSCTGPDKTAYCNSTTLTDRVLLQDAVTDTESLTIASQSDGASHTSMEGESVTPVQEVPNRRQQVIHRGSSPVFTFDPLSLPCTTRVVLSEPSDKPIVVLADAYTETETQQTRDSETLTAILSTVENWTLTNQTECVNSGTSPVMTPTREVGISTLNPVLVHQGMATTQVECVDSETETCLFMQDNETLTDKVQSTDAQTNIQVHRQDGITWVDCSENLEPGTRTETATGTSTDDQNASEDEGRKESGDSEEDVFFEIRDDDDDDDDNSPMTNSLATGSSQQRQHNHQQQHQQQQQQQQQQDQQKQSGNGKSTMTLPDAVESHNTSVCNMCSLHKPRQIHRATMSSPTPTHDQGTMVLSFSTSSMEFIDRGAQTTQAVTADKSIEAVFSEPPPGSPPLASPDYNDAATSTESLPYMGLLSEVDLNELYLMPDSAFELHSDTDTANSECDSDMETEMVDQETWMENCQNVEVGTQTANFVSLISSNPEQSVSEITSEMLDDGSKDLVSIGVNTMPKVTYEKETSTQSRYLFSKGTMTFYINKSDKSTSTLSGSNRSSIVSRNSLVVDRCDKDTMTSGCGVMDKAVSTDFTQLNEQVANCITKLRNVHDRLQSPTTKQAPETELSPKSSLARKNKPKMDELLGAPTTPITSTSNVMTSSVPPMSYALTSSTPAAATSTTTASINILVEDGVMRPVSAFDSIYPGGGDVLSTPSITLTMSTATPTLMTSTSMSQSMSLLPPQVMATELRPARDRVTVRKAQPITTLKCRYKDMNVAKSQSLPRQFMSPTSDLNYQQQRQQLLQMQQQQAGIRFGSQMASPPSRLPLLRYNSAPGRIVTVPKQSTPKDFTVSSAQTSPTTNSKIPTTRKACESQKETMKDYYTITNGKAKNQLPSLPEITETRTPSLCSDSSGASSTSWKSSSVSGPASTSATSMLTWTSTPTSESESPASLASSPSSSSAVNFPTSPTSSHGISAAVDPLNASSEEQVPRKDYLSPTSAVSSLVMAVSTPVPESRESSPQTRKGGFMQRLLSRKPKKDTDSSKQQSSRLSTHSVSSTSSASSALSTSASRKSTSPKSPGKTGKSKTMTAPPSPAPSSSSASPSPKPMKGRGSSKSSSPDPDSATEKTAKPKKNHPFVYVRQRIFAIQHDGEEEANRKSRTHDRNQKKVDKKSEKVKGSPSPSAVSSSSSKGRRMMTPPKQNPTDIKKEKTPPRSAIPVPEGQSFADVC</sequence>
<feature type="compositionally biased region" description="Low complexity" evidence="5">
    <location>
        <begin position="1572"/>
        <end position="1627"/>
    </location>
</feature>
<feature type="region of interest" description="Disordered" evidence="5">
    <location>
        <begin position="1057"/>
        <end position="1076"/>
    </location>
</feature>
<dbReference type="Pfam" id="PF00097">
    <property type="entry name" value="zf-C3HC4"/>
    <property type="match status" value="1"/>
</dbReference>
<dbReference type="InterPro" id="IPR047153">
    <property type="entry name" value="TRIM45/56/19-like"/>
</dbReference>
<feature type="compositionally biased region" description="Basic and acidic residues" evidence="5">
    <location>
        <begin position="1820"/>
        <end position="1843"/>
    </location>
</feature>
<feature type="compositionally biased region" description="Low complexity" evidence="5">
    <location>
        <begin position="1844"/>
        <end position="1856"/>
    </location>
</feature>
<feature type="compositionally biased region" description="Basic and acidic residues" evidence="5">
    <location>
        <begin position="596"/>
        <end position="610"/>
    </location>
</feature>
<dbReference type="SUPFAM" id="SSF57845">
    <property type="entry name" value="B-box zinc-binding domain"/>
    <property type="match status" value="1"/>
</dbReference>
<feature type="compositionally biased region" description="Acidic residues" evidence="5">
    <location>
        <begin position="919"/>
        <end position="938"/>
    </location>
</feature>
<dbReference type="InterPro" id="IPR000315">
    <property type="entry name" value="Znf_B-box"/>
</dbReference>
<feature type="domain" description="B box-type" evidence="7">
    <location>
        <begin position="155"/>
        <end position="196"/>
    </location>
</feature>
<evidence type="ECO:0000313" key="9">
    <source>
        <dbReference type="Proteomes" id="UP000597762"/>
    </source>
</evidence>
<dbReference type="CDD" id="cd19757">
    <property type="entry name" value="Bbox1"/>
    <property type="match status" value="1"/>
</dbReference>
<feature type="compositionally biased region" description="Low complexity" evidence="5">
    <location>
        <begin position="894"/>
        <end position="903"/>
    </location>
</feature>
<evidence type="ECO:0000256" key="3">
    <source>
        <dbReference type="ARBA" id="ARBA00022833"/>
    </source>
</evidence>
<dbReference type="InterPro" id="IPR013083">
    <property type="entry name" value="Znf_RING/FYVE/PHD"/>
</dbReference>
<dbReference type="InterPro" id="IPR017907">
    <property type="entry name" value="Znf_RING_CS"/>
</dbReference>
<feature type="compositionally biased region" description="Pro residues" evidence="5">
    <location>
        <begin position="1060"/>
        <end position="1069"/>
    </location>
</feature>
<dbReference type="GO" id="GO:0008270">
    <property type="term" value="F:zinc ion binding"/>
    <property type="evidence" value="ECO:0007669"/>
    <property type="project" value="UniProtKB-KW"/>
</dbReference>
<dbReference type="Gene3D" id="3.30.160.60">
    <property type="entry name" value="Classic Zinc Finger"/>
    <property type="match status" value="1"/>
</dbReference>
<feature type="compositionally biased region" description="Low complexity" evidence="5">
    <location>
        <begin position="611"/>
        <end position="634"/>
    </location>
</feature>
<dbReference type="Gene3D" id="3.30.40.10">
    <property type="entry name" value="Zinc/RING finger domain, C3HC4 (zinc finger)"/>
    <property type="match status" value="1"/>
</dbReference>
<evidence type="ECO:0000256" key="2">
    <source>
        <dbReference type="ARBA" id="ARBA00022771"/>
    </source>
</evidence>
<dbReference type="EMBL" id="CAHIKZ030002766">
    <property type="protein sequence ID" value="CAE1291784.1"/>
    <property type="molecule type" value="Genomic_DNA"/>
</dbReference>
<feature type="region of interest" description="Disordered" evidence="5">
    <location>
        <begin position="706"/>
        <end position="727"/>
    </location>
</feature>
<dbReference type="PROSITE" id="PS50119">
    <property type="entry name" value="ZF_BBOX"/>
    <property type="match status" value="2"/>
</dbReference>
<evidence type="ECO:0000256" key="4">
    <source>
        <dbReference type="PROSITE-ProRule" id="PRU00024"/>
    </source>
</evidence>
<comment type="caution">
    <text evidence="8">The sequence shown here is derived from an EMBL/GenBank/DDBJ whole genome shotgun (WGS) entry which is preliminary data.</text>
</comment>
<dbReference type="SMART" id="SM00184">
    <property type="entry name" value="RING"/>
    <property type="match status" value="1"/>
</dbReference>
<evidence type="ECO:0000313" key="8">
    <source>
        <dbReference type="EMBL" id="CAE1291784.1"/>
    </source>
</evidence>
<dbReference type="PANTHER" id="PTHR25462">
    <property type="entry name" value="BONUS, ISOFORM C-RELATED"/>
    <property type="match status" value="1"/>
</dbReference>
<reference evidence="8" key="1">
    <citation type="submission" date="2021-01" db="EMBL/GenBank/DDBJ databases">
        <authorList>
            <person name="Li R."/>
            <person name="Bekaert M."/>
        </authorList>
    </citation>
    <scope>NUCLEOTIDE SEQUENCE</scope>
    <source>
        <strain evidence="8">Farmed</strain>
    </source>
</reference>
<protein>
    <submittedName>
        <fullName evidence="8">Uncharacterized protein</fullName>
    </submittedName>
</protein>
<feature type="region of interest" description="Disordered" evidence="5">
    <location>
        <begin position="517"/>
        <end position="561"/>
    </location>
</feature>
<dbReference type="SUPFAM" id="SSF57850">
    <property type="entry name" value="RING/U-box"/>
    <property type="match status" value="1"/>
</dbReference>
<evidence type="ECO:0000256" key="1">
    <source>
        <dbReference type="ARBA" id="ARBA00022723"/>
    </source>
</evidence>
<proteinExistence type="predicted"/>
<keyword evidence="2 4" id="KW-0863">Zinc-finger</keyword>
<dbReference type="PANTHER" id="PTHR25462:SF305">
    <property type="entry name" value="RING-TYPE DOMAIN-CONTAINING PROTEIN"/>
    <property type="match status" value="1"/>
</dbReference>
<feature type="compositionally biased region" description="Low complexity" evidence="5">
    <location>
        <begin position="951"/>
        <end position="976"/>
    </location>
</feature>
<feature type="compositionally biased region" description="Low complexity" evidence="5">
    <location>
        <begin position="1776"/>
        <end position="1788"/>
    </location>
</feature>
<dbReference type="InterPro" id="IPR018957">
    <property type="entry name" value="Znf_C3HC4_RING-type"/>
</dbReference>
<gene>
    <name evidence="8" type="ORF">SPHA_48904</name>
</gene>
<feature type="compositionally biased region" description="Polar residues" evidence="5">
    <location>
        <begin position="1628"/>
        <end position="1639"/>
    </location>
</feature>
<feature type="region of interest" description="Disordered" evidence="5">
    <location>
        <begin position="1508"/>
        <end position="1540"/>
    </location>
</feature>
<dbReference type="GO" id="GO:0005654">
    <property type="term" value="C:nucleoplasm"/>
    <property type="evidence" value="ECO:0007669"/>
    <property type="project" value="TreeGrafter"/>
</dbReference>
<evidence type="ECO:0000259" key="7">
    <source>
        <dbReference type="PROSITE" id="PS50119"/>
    </source>
</evidence>
<dbReference type="PROSITE" id="PS50089">
    <property type="entry name" value="ZF_RING_2"/>
    <property type="match status" value="1"/>
</dbReference>
<dbReference type="InterPro" id="IPR001841">
    <property type="entry name" value="Znf_RING"/>
</dbReference>
<dbReference type="Proteomes" id="UP000597762">
    <property type="component" value="Unassembled WGS sequence"/>
</dbReference>
<keyword evidence="1" id="KW-0479">Metal-binding</keyword>
<dbReference type="Pfam" id="PF00643">
    <property type="entry name" value="zf-B_box"/>
    <property type="match status" value="1"/>
</dbReference>
<organism evidence="8 9">
    <name type="scientific">Acanthosepion pharaonis</name>
    <name type="common">Pharaoh cuttlefish</name>
    <name type="synonym">Sepia pharaonis</name>
    <dbReference type="NCBI Taxonomy" id="158019"/>
    <lineage>
        <taxon>Eukaryota</taxon>
        <taxon>Metazoa</taxon>
        <taxon>Spiralia</taxon>
        <taxon>Lophotrochozoa</taxon>
        <taxon>Mollusca</taxon>
        <taxon>Cephalopoda</taxon>
        <taxon>Coleoidea</taxon>
        <taxon>Decapodiformes</taxon>
        <taxon>Sepiida</taxon>
        <taxon>Sepiina</taxon>
        <taxon>Sepiidae</taxon>
        <taxon>Acanthosepion</taxon>
    </lineage>
</organism>
<dbReference type="GO" id="GO:0061630">
    <property type="term" value="F:ubiquitin protein ligase activity"/>
    <property type="evidence" value="ECO:0007669"/>
    <property type="project" value="TreeGrafter"/>
</dbReference>
<feature type="region of interest" description="Disordered" evidence="5">
    <location>
        <begin position="1558"/>
        <end position="1642"/>
    </location>
</feature>
<accession>A0A812DBP9</accession>